<feature type="compositionally biased region" description="Acidic residues" evidence="11">
    <location>
        <begin position="636"/>
        <end position="645"/>
    </location>
</feature>
<dbReference type="AlphaFoldDB" id="A0A3R8AVX2"/>
<feature type="compositionally biased region" description="Basic and acidic residues" evidence="11">
    <location>
        <begin position="646"/>
        <end position="658"/>
    </location>
</feature>
<dbReference type="GO" id="GO:0051959">
    <property type="term" value="F:dynein light intermediate chain binding"/>
    <property type="evidence" value="ECO:0007669"/>
    <property type="project" value="InterPro"/>
</dbReference>
<dbReference type="Pfam" id="PF12775">
    <property type="entry name" value="AAA_7"/>
    <property type="match status" value="1"/>
</dbReference>
<keyword evidence="3" id="KW-0963">Cytoplasm</keyword>
<gene>
    <name evidence="16" type="ORF">TGCAST_230830B</name>
</gene>
<keyword evidence="9" id="KW-0505">Motor protein</keyword>
<dbReference type="Pfam" id="PF17857">
    <property type="entry name" value="AAA_lid_1"/>
    <property type="match status" value="1"/>
</dbReference>
<dbReference type="Gene3D" id="1.10.8.710">
    <property type="match status" value="1"/>
</dbReference>
<dbReference type="GO" id="GO:0030286">
    <property type="term" value="C:dynein complex"/>
    <property type="evidence" value="ECO:0007669"/>
    <property type="project" value="UniProtKB-KW"/>
</dbReference>
<evidence type="ECO:0000256" key="7">
    <source>
        <dbReference type="ARBA" id="ARBA00023017"/>
    </source>
</evidence>
<feature type="domain" description="Dynein heavy chain hydrolytic ATP-binding dynein motor region" evidence="12">
    <location>
        <begin position="10"/>
        <end position="328"/>
    </location>
</feature>
<dbReference type="InterPro" id="IPR041589">
    <property type="entry name" value="DNAH3_AAA_lid_1"/>
</dbReference>
<dbReference type="EMBL" id="AHIV02000262">
    <property type="protein sequence ID" value="RQX74842.1"/>
    <property type="molecule type" value="Genomic_DNA"/>
</dbReference>
<evidence type="ECO:0000256" key="10">
    <source>
        <dbReference type="ARBA" id="ARBA00023212"/>
    </source>
</evidence>
<proteinExistence type="inferred from homology"/>
<feature type="domain" description="Dynein heavy chain AAA module D4" evidence="13">
    <location>
        <begin position="934"/>
        <end position="1060"/>
    </location>
</feature>
<dbReference type="InterPro" id="IPR043157">
    <property type="entry name" value="Dynein_AAA1S"/>
</dbReference>
<dbReference type="SUPFAM" id="SSF52540">
    <property type="entry name" value="P-loop containing nucleoside triphosphate hydrolases"/>
    <property type="match status" value="3"/>
</dbReference>
<keyword evidence="10" id="KW-0206">Cytoskeleton</keyword>
<name>A0A3R8AVX2_TOXGO</name>
<protein>
    <submittedName>
        <fullName evidence="16">ATPase family associated with various cellular activities (AAA) domain-containing protein</fullName>
    </submittedName>
</protein>
<comment type="similarity">
    <text evidence="2">Belongs to the dynein heavy chain family.</text>
</comment>
<dbReference type="Pfam" id="PF12780">
    <property type="entry name" value="AAA_8"/>
    <property type="match status" value="2"/>
</dbReference>
<dbReference type="PANTHER" id="PTHR45703:SF36">
    <property type="entry name" value="DYNEIN HEAVY CHAIN, CYTOPLASMIC"/>
    <property type="match status" value="1"/>
</dbReference>
<feature type="domain" description="Dynein heavy chain AAA module D4" evidence="13">
    <location>
        <begin position="1108"/>
        <end position="1167"/>
    </location>
</feature>
<dbReference type="GO" id="GO:0045505">
    <property type="term" value="F:dynein intermediate chain binding"/>
    <property type="evidence" value="ECO:0007669"/>
    <property type="project" value="InterPro"/>
</dbReference>
<evidence type="ECO:0000256" key="4">
    <source>
        <dbReference type="ARBA" id="ARBA00022701"/>
    </source>
</evidence>
<dbReference type="GO" id="GO:0007018">
    <property type="term" value="P:microtubule-based movement"/>
    <property type="evidence" value="ECO:0007669"/>
    <property type="project" value="InterPro"/>
</dbReference>
<dbReference type="Proteomes" id="UP000284452">
    <property type="component" value="Unassembled WGS sequence"/>
</dbReference>
<dbReference type="InterPro" id="IPR024317">
    <property type="entry name" value="Dynein_heavy_chain_D4_dom"/>
</dbReference>
<feature type="compositionally biased region" description="Basic and acidic residues" evidence="11">
    <location>
        <begin position="623"/>
        <end position="635"/>
    </location>
</feature>
<evidence type="ECO:0000259" key="14">
    <source>
        <dbReference type="Pfam" id="PF17852"/>
    </source>
</evidence>
<evidence type="ECO:0000256" key="1">
    <source>
        <dbReference type="ARBA" id="ARBA00004245"/>
    </source>
</evidence>
<organism evidence="16 17">
    <name type="scientific">Toxoplasma gondii CAST</name>
    <dbReference type="NCBI Taxonomy" id="943122"/>
    <lineage>
        <taxon>Eukaryota</taxon>
        <taxon>Sar</taxon>
        <taxon>Alveolata</taxon>
        <taxon>Apicomplexa</taxon>
        <taxon>Conoidasida</taxon>
        <taxon>Coccidia</taxon>
        <taxon>Eucoccidiorida</taxon>
        <taxon>Eimeriorina</taxon>
        <taxon>Sarcocystidae</taxon>
        <taxon>Toxoplasma</taxon>
    </lineage>
</organism>
<feature type="domain" description="Dynein heavy chain AAA 5 extension" evidence="14">
    <location>
        <begin position="491"/>
        <end position="604"/>
    </location>
</feature>
<evidence type="ECO:0000313" key="17">
    <source>
        <dbReference type="Proteomes" id="UP000284452"/>
    </source>
</evidence>
<feature type="region of interest" description="Disordered" evidence="11">
    <location>
        <begin position="615"/>
        <end position="658"/>
    </location>
</feature>
<dbReference type="GO" id="GO:0005524">
    <property type="term" value="F:ATP binding"/>
    <property type="evidence" value="ECO:0007669"/>
    <property type="project" value="UniProtKB-KW"/>
</dbReference>
<evidence type="ECO:0000313" key="16">
    <source>
        <dbReference type="EMBL" id="RQX74842.1"/>
    </source>
</evidence>
<keyword evidence="8" id="KW-0175">Coiled coil</keyword>
<dbReference type="InterPro" id="IPR041466">
    <property type="entry name" value="Dynein_AAA5_ext"/>
</dbReference>
<feature type="non-terminal residue" evidence="16">
    <location>
        <position position="1"/>
    </location>
</feature>
<evidence type="ECO:0000259" key="13">
    <source>
        <dbReference type="Pfam" id="PF12780"/>
    </source>
</evidence>
<keyword evidence="7" id="KW-0243">Dynein</keyword>
<evidence type="ECO:0000259" key="15">
    <source>
        <dbReference type="Pfam" id="PF17857"/>
    </source>
</evidence>
<feature type="domain" description="Dynein heavy chain 3 AAA+ lid" evidence="15">
    <location>
        <begin position="781"/>
        <end position="855"/>
    </location>
</feature>
<dbReference type="InterPro" id="IPR026983">
    <property type="entry name" value="DHC"/>
</dbReference>
<keyword evidence="4" id="KW-0493">Microtubule</keyword>
<dbReference type="Pfam" id="PF12774">
    <property type="entry name" value="AAA_6"/>
    <property type="match status" value="1"/>
</dbReference>
<reference evidence="16 17" key="1">
    <citation type="submission" date="2017-10" db="EMBL/GenBank/DDBJ databases">
        <authorList>
            <person name="Sibley D."/>
            <person name="Venepally P."/>
            <person name="Karamycheva S."/>
            <person name="Hadjithomas M."/>
            <person name="Khan A."/>
            <person name="Brunk B."/>
            <person name="Roos D."/>
            <person name="Caler E."/>
            <person name="Lorenzi H."/>
        </authorList>
    </citation>
    <scope>NUCLEOTIDE SEQUENCE [LARGE SCALE GENOMIC DNA]</scope>
    <source>
        <strain evidence="16 17">CAST</strain>
    </source>
</reference>
<comment type="caution">
    <text evidence="16">The sequence shown here is derived from an EMBL/GenBank/DDBJ whole genome shotgun (WGS) entry which is preliminary data.</text>
</comment>
<dbReference type="Gene3D" id="1.20.920.30">
    <property type="match status" value="1"/>
</dbReference>
<accession>A0A3R8AVX2</accession>
<dbReference type="PANTHER" id="PTHR45703">
    <property type="entry name" value="DYNEIN HEAVY CHAIN"/>
    <property type="match status" value="1"/>
</dbReference>
<dbReference type="VEuPathDB" id="ToxoDB:TGCAST_230830B"/>
<dbReference type="InterPro" id="IPR035699">
    <property type="entry name" value="AAA_6"/>
</dbReference>
<dbReference type="Pfam" id="PF17852">
    <property type="entry name" value="Dynein_AAA_lid"/>
    <property type="match status" value="1"/>
</dbReference>
<evidence type="ECO:0000256" key="8">
    <source>
        <dbReference type="ARBA" id="ARBA00023054"/>
    </source>
</evidence>
<dbReference type="FunFam" id="3.40.50.300:FF:000063">
    <property type="entry name" value="dynein heavy chain 6, axonemal"/>
    <property type="match status" value="1"/>
</dbReference>
<evidence type="ECO:0000256" key="6">
    <source>
        <dbReference type="ARBA" id="ARBA00022840"/>
    </source>
</evidence>
<dbReference type="GO" id="GO:0005874">
    <property type="term" value="C:microtubule"/>
    <property type="evidence" value="ECO:0007669"/>
    <property type="project" value="UniProtKB-KW"/>
</dbReference>
<keyword evidence="6" id="KW-0067">ATP-binding</keyword>
<comment type="subcellular location">
    <subcellularLocation>
        <location evidence="1">Cytoplasm</location>
        <location evidence="1">Cytoskeleton</location>
    </subcellularLocation>
</comment>
<evidence type="ECO:0000256" key="5">
    <source>
        <dbReference type="ARBA" id="ARBA00022741"/>
    </source>
</evidence>
<keyword evidence="5" id="KW-0547">Nucleotide-binding</keyword>
<evidence type="ECO:0000256" key="3">
    <source>
        <dbReference type="ARBA" id="ARBA00022490"/>
    </source>
</evidence>
<sequence>VSIFAYSFQYAYELSESPRRLVITPLTEKCFLTLTGALRLSYGGALSGPAGTGKTETVKDLAKAVGVACVVFNCSADFDCNLTARLFSGLAQTGAWSCLDEFNRMDVEVLSVVAQQMRSVQTAAHAGLEEFEFEGREIRLNKRFAVFASMNPDYSGRSDLPENLKSLFRPVAMVAPDLARIAEVTLFASGFRTAESLAKKLVTVFEAAATQLSQQPHYDFDMRTVKSVLARAASLKEKSWNSSDEEFLLLTALKAATLPRLVEADETPFLGLLADAFPDSSVGSAQSLQLKKAIEAEMRKRDMLVTEGMVAKAMQLHETQNARTGVMLQESERQRLSTGKGCAPTRIVRISPKALDLAALFGEANEATNEWADGLIGLEVRRAAQEPGRKWLVFDGPVDASWAENLNSALDDNQVLCLASGERTKISPALTFMFETDSAASASPATISRCGIVFFENKERREVEAVVHSWAQQLERKFPQASNLRRWTLEICREALPFIEKECMEAVPSLDATLVSTVCNLTSACLLDERIFSGEDEQREALLAAMFWTSAVVWGLGGHLAEEGRAKLSRFLLPRLRAKCAEVGELGENVDLFAVYVHPESLSFAPLSSLLTPRLPPTPRSISGKDNRSEAAREGEEGDDAGEETSEQRDEEARRRGRPTREGFKWEICGQSLHEIFIPTEQTVAEKIFLDQLFSVNKSCFLCGETGAGKTASVSAYLRELPHEVGSTTLRLTGKTRLLRQMATLWHCRWNFESLDVVFGSLLREWMTQALPTFGDLQEKLVNLTLHSFLKIPSLLLPTPHSPHYTWDLRDLAHVLQGCMQATKETVTDAATLIKLWHHEVCRRFEDCLIGASDRLRLQDFLSRQIGRHLSLSPTDPLDSSSVFTTLSSVGKLQAPYRPVDGDGSEIEEACMRALAEYQLTTPLSPHAKPLPHFVFFADARKHLLRLCRILSLPCGNALLLGVDGCGRQSLAHLAAHIAETPLYSIRASSRYSPADFREDLKRVLRSLAADGKPIVFLLADSQIRDEQFLEDLVSLMVAGEVPDLFDSTEEEQLLHALRRLGPAPPTAEAAWAPADTLGLSCPGSESFAVASRLPDGCTPGGSKAERSRFAQLVRERFHVVLAISPVGPSLRSRCRQFPGLRSCTTVDYFDAWPREALLCVARHFCSAQPDLIAPDDISTLSA</sequence>
<evidence type="ECO:0000256" key="9">
    <source>
        <dbReference type="ARBA" id="ARBA00023175"/>
    </source>
</evidence>
<evidence type="ECO:0000259" key="12">
    <source>
        <dbReference type="Pfam" id="PF12774"/>
    </source>
</evidence>
<dbReference type="Gene3D" id="3.40.50.300">
    <property type="entry name" value="P-loop containing nucleotide triphosphate hydrolases"/>
    <property type="match status" value="4"/>
</dbReference>
<evidence type="ECO:0000256" key="11">
    <source>
        <dbReference type="SAM" id="MobiDB-lite"/>
    </source>
</evidence>
<dbReference type="InterPro" id="IPR027417">
    <property type="entry name" value="P-loop_NTPase"/>
</dbReference>
<evidence type="ECO:0000256" key="2">
    <source>
        <dbReference type="ARBA" id="ARBA00008887"/>
    </source>
</evidence>